<accession>A0A7G9A4Q9</accession>
<feature type="compositionally biased region" description="Pro residues" evidence="1">
    <location>
        <begin position="14"/>
        <end position="31"/>
    </location>
</feature>
<protein>
    <submittedName>
        <fullName evidence="2">Uncharacterized protein</fullName>
    </submittedName>
</protein>
<feature type="region of interest" description="Disordered" evidence="1">
    <location>
        <begin position="14"/>
        <end position="35"/>
    </location>
</feature>
<reference evidence="2" key="1">
    <citation type="submission" date="2020-07" db="EMBL/GenBank/DDBJ databases">
        <title>Dissolved microcystin release linked to lysis of a Microcystis spp. bloom in Lake Erie (USA) attributed to a novel cyanophage.</title>
        <authorList>
            <person name="McKindles K.M."/>
            <person name="Manes M.A."/>
            <person name="DeMarco J.R."/>
            <person name="McClure A."/>
            <person name="McKay R.M."/>
            <person name="Davis T.W."/>
            <person name="Bullerjahn G.S."/>
        </authorList>
    </citation>
    <scope>NUCLEOTIDE SEQUENCE</scope>
</reference>
<proteinExistence type="predicted"/>
<sequence length="366" mass="41250">MPYAPPLIKPPLPPLRPPAPFPFRPPGPNRLPPTQTAPIFSPPTLLPPTDRDLKGTVCIYANTPIWELKKIRYKYPGESWQEIAGDRFTLENLSPEWNPLPDVWYAVHFQGIHFISGDIVSEIATFQGGFVLVPTLYWGEWVWSGPFDSYVVRGTSYAVLHRNGTVDAGGFIGGGRGMTEWPTGLNYNKPPSRYNDIRLGSFSITKVVRISDGQEIPPITKCVFKVFDVFDQEILSITRDVCPEVMIVPERCYYKAENERLVRKVNVGFFQNLRTEYNGNCATVWLDAPPLEFATEMYKECSDNPNCPPPRIRFDKKCEEKCEQCPPGTTIKVLLGNRIACVDAFGCVLKTVKFKPGCNNYDCICG</sequence>
<dbReference type="EMBL" id="MT840190">
    <property type="protein sequence ID" value="QNL31732.1"/>
    <property type="molecule type" value="Genomic_DNA"/>
</dbReference>
<evidence type="ECO:0000313" key="2">
    <source>
        <dbReference type="EMBL" id="QNL31732.1"/>
    </source>
</evidence>
<organism evidence="2">
    <name type="scientific">Bacteriophage sp</name>
    <dbReference type="NCBI Taxonomy" id="38018"/>
    <lineage>
        <taxon>Viruses</taxon>
    </lineage>
</organism>
<evidence type="ECO:0000256" key="1">
    <source>
        <dbReference type="SAM" id="MobiDB-lite"/>
    </source>
</evidence>
<name>A0A7G9A4Q9_9VIRU</name>